<evidence type="ECO:0000256" key="2">
    <source>
        <dbReference type="ARBA" id="ARBA00022630"/>
    </source>
</evidence>
<dbReference type="Gene3D" id="3.50.50.60">
    <property type="entry name" value="FAD/NAD(P)-binding domain"/>
    <property type="match status" value="1"/>
</dbReference>
<sequence length="356" mass="35911">MTLVLGAGPAGCAASIALARAGAKVLLLERQAAAQESVCGEFLGPDAEAALRLLGLDLPALGAVPLRRLRIGAGAREAEVALPFPAWALPRRLLDGALRAAAETAGVELRSGIAIAAAEPAPQGWRLRWPGGKAVAPRLILATGKHGLRGHPRAGAPQGALGLKLHLAGVEAGDAVALLPFAGGYAGLQPLPGGGANLCVALHAEGGAAARDPAALLERVAAGSALAARLLRGARPLWDRPLAVAAVPYGFRQGADGPEGLYRIGDQAAVIASFTGAGVALALHSGLAAAAAVLAGDSAARFHLAWRRRSAGPMRWAGLGALALRRAPAGFATAAAFGPAARWMARATRLETEAKW</sequence>
<accession>A0A9X0QVZ0</accession>
<keyword evidence="3" id="KW-0274">FAD</keyword>
<feature type="domain" description="MnmG N-terminal" evidence="4">
    <location>
        <begin position="3"/>
        <end position="46"/>
    </location>
</feature>
<evidence type="ECO:0000256" key="3">
    <source>
        <dbReference type="ARBA" id="ARBA00022827"/>
    </source>
</evidence>
<comment type="caution">
    <text evidence="5">The sequence shown here is derived from an EMBL/GenBank/DDBJ whole genome shotgun (WGS) entry which is preliminary data.</text>
</comment>
<dbReference type="InterPro" id="IPR036188">
    <property type="entry name" value="FAD/NAD-bd_sf"/>
</dbReference>
<evidence type="ECO:0000313" key="5">
    <source>
        <dbReference type="EMBL" id="MBC4014467.1"/>
    </source>
</evidence>
<dbReference type="SUPFAM" id="SSF51905">
    <property type="entry name" value="FAD/NAD(P)-binding domain"/>
    <property type="match status" value="1"/>
</dbReference>
<evidence type="ECO:0000256" key="1">
    <source>
        <dbReference type="ARBA" id="ARBA00001974"/>
    </source>
</evidence>
<dbReference type="EMBL" id="JACOMF010000003">
    <property type="protein sequence ID" value="MBC4014467.1"/>
    <property type="molecule type" value="Genomic_DNA"/>
</dbReference>
<keyword evidence="2" id="KW-0285">Flavoprotein</keyword>
<dbReference type="PANTHER" id="PTHR42685:SF22">
    <property type="entry name" value="CONDITIONED MEDIUM FACTOR RECEPTOR 1"/>
    <property type="match status" value="1"/>
</dbReference>
<protein>
    <submittedName>
        <fullName evidence="5">FAD-dependent oxidoreductase</fullName>
    </submittedName>
</protein>
<dbReference type="AlphaFoldDB" id="A0A9X0QVZ0"/>
<keyword evidence="6" id="KW-1185">Reference proteome</keyword>
<dbReference type="PANTHER" id="PTHR42685">
    <property type="entry name" value="GERANYLGERANYL DIPHOSPHATE REDUCTASE"/>
    <property type="match status" value="1"/>
</dbReference>
<organism evidence="5 6">
    <name type="scientific">Siccirubricoccus deserti</name>
    <dbReference type="NCBI Taxonomy" id="2013562"/>
    <lineage>
        <taxon>Bacteria</taxon>
        <taxon>Pseudomonadati</taxon>
        <taxon>Pseudomonadota</taxon>
        <taxon>Alphaproteobacteria</taxon>
        <taxon>Acetobacterales</taxon>
        <taxon>Roseomonadaceae</taxon>
        <taxon>Siccirubricoccus</taxon>
    </lineage>
</organism>
<name>A0A9X0QVZ0_9PROT</name>
<proteinExistence type="predicted"/>
<reference evidence="5" key="1">
    <citation type="submission" date="2020-08" db="EMBL/GenBank/DDBJ databases">
        <authorList>
            <person name="Hu Y."/>
            <person name="Nguyen S.V."/>
            <person name="Li F."/>
            <person name="Fanning S."/>
        </authorList>
    </citation>
    <scope>NUCLEOTIDE SEQUENCE</scope>
    <source>
        <strain evidence="5">SYSU D8009</strain>
    </source>
</reference>
<evidence type="ECO:0000313" key="6">
    <source>
        <dbReference type="Proteomes" id="UP000600101"/>
    </source>
</evidence>
<dbReference type="Proteomes" id="UP000600101">
    <property type="component" value="Unassembled WGS sequence"/>
</dbReference>
<comment type="cofactor">
    <cofactor evidence="1">
        <name>FAD</name>
        <dbReference type="ChEBI" id="CHEBI:57692"/>
    </cofactor>
</comment>
<dbReference type="Pfam" id="PF01134">
    <property type="entry name" value="GIDA"/>
    <property type="match status" value="1"/>
</dbReference>
<gene>
    <name evidence="5" type="ORF">H7965_03940</name>
</gene>
<dbReference type="RefSeq" id="WP_186769236.1">
    <property type="nucleotide sequence ID" value="NZ_JACOMF010000003.1"/>
</dbReference>
<evidence type="ECO:0000259" key="4">
    <source>
        <dbReference type="Pfam" id="PF01134"/>
    </source>
</evidence>
<dbReference type="InterPro" id="IPR040131">
    <property type="entry name" value="MnmG_N"/>
</dbReference>
<dbReference type="InterPro" id="IPR050407">
    <property type="entry name" value="Geranylgeranyl_reductase"/>
</dbReference>